<dbReference type="PATRIC" id="fig|29556.3.peg.55"/>
<dbReference type="InterPro" id="IPR003029">
    <property type="entry name" value="S1_domain"/>
</dbReference>
<dbReference type="InterPro" id="IPR012340">
    <property type="entry name" value="NA-bd_OB-fold"/>
</dbReference>
<dbReference type="HOGENOM" id="CLU_143459_0_0_14"/>
<feature type="domain" description="S1 motif" evidence="1">
    <location>
        <begin position="6"/>
        <end position="75"/>
    </location>
</feature>
<protein>
    <recommendedName>
        <fullName evidence="1">S1 motif domain-containing protein</fullName>
    </recommendedName>
</protein>
<dbReference type="Gene3D" id="2.40.50.140">
    <property type="entry name" value="Nucleic acid-binding proteins"/>
    <property type="match status" value="1"/>
</dbReference>
<sequence>MKYSKNEIITGKVKKVFPNNIIVADKNELEYNIVKKEISDKKQINVKNTFKVGEVINFVFLFYNREKNMRYGSFKKNHPNFGKNNNNFMLKATKNGFKNLEAFNKATFKKVKNDKN</sequence>
<dbReference type="EMBL" id="CP011021">
    <property type="protein sequence ID" value="AKA49724.1"/>
    <property type="molecule type" value="Genomic_DNA"/>
</dbReference>
<dbReference type="SMART" id="SM00316">
    <property type="entry name" value="S1"/>
    <property type="match status" value="1"/>
</dbReference>
<accession>A0A0D5ZJ60</accession>
<dbReference type="Proteomes" id="UP000032722">
    <property type="component" value="Chromosome"/>
</dbReference>
<dbReference type="PROSITE" id="PS50126">
    <property type="entry name" value="S1"/>
    <property type="match status" value="1"/>
</dbReference>
<organism evidence="3">
    <name type="scientific">Mycoplasmopsis gallinacea</name>
    <dbReference type="NCBI Taxonomy" id="29556"/>
    <lineage>
        <taxon>Bacteria</taxon>
        <taxon>Bacillati</taxon>
        <taxon>Mycoplasmatota</taxon>
        <taxon>Mycoplasmoidales</taxon>
        <taxon>Metamycoplasmataceae</taxon>
        <taxon>Mycoplasmopsis</taxon>
    </lineage>
</organism>
<reference evidence="2 3" key="1">
    <citation type="journal article" date="2015" name="Genome Announc.">
        <title>Complete Genome Sequence of Mycoplasma meleagridis, a Possible Emerging Pathogen in Chickens.</title>
        <authorList>
            <person name="Abolnik C."/>
        </authorList>
    </citation>
    <scope>NUCLEOTIDE SEQUENCE [LARGE SCALE GENOMIC DNA]</scope>
    <source>
        <strain evidence="2 3">B2096 8B</strain>
    </source>
</reference>
<dbReference type="SUPFAM" id="SSF50249">
    <property type="entry name" value="Nucleic acid-binding proteins"/>
    <property type="match status" value="1"/>
</dbReference>
<dbReference type="GO" id="GO:0003676">
    <property type="term" value="F:nucleic acid binding"/>
    <property type="evidence" value="ECO:0007669"/>
    <property type="project" value="InterPro"/>
</dbReference>
<name>A0A0D5ZJ60_9BACT</name>
<evidence type="ECO:0000313" key="3">
    <source>
        <dbReference type="Proteomes" id="UP000032722"/>
    </source>
</evidence>
<proteinExistence type="predicted"/>
<dbReference type="KEGG" id="mgb:VO56_00265"/>
<evidence type="ECO:0000259" key="1">
    <source>
        <dbReference type="PROSITE" id="PS50126"/>
    </source>
</evidence>
<dbReference type="AlphaFoldDB" id="A0A0D5ZJ60"/>
<evidence type="ECO:0000313" key="2">
    <source>
        <dbReference type="EMBL" id="AKA49724.1"/>
    </source>
</evidence>
<gene>
    <name evidence="2" type="ORF">VO56_00265</name>
</gene>